<evidence type="ECO:0000313" key="1">
    <source>
        <dbReference type="EMBL" id="SFJ73434.1"/>
    </source>
</evidence>
<dbReference type="STRING" id="1477437.SAMN05444682_11352"/>
<dbReference type="AlphaFoldDB" id="A0A1I3TQC3"/>
<reference evidence="1 2" key="1">
    <citation type="submission" date="2016-10" db="EMBL/GenBank/DDBJ databases">
        <authorList>
            <person name="de Groot N.N."/>
        </authorList>
    </citation>
    <scope>NUCLEOTIDE SEQUENCE [LARGE SCALE GENOMIC DNA]</scope>
    <source>
        <strain evidence="1 2">RK1</strain>
    </source>
</reference>
<evidence type="ECO:0000313" key="2">
    <source>
        <dbReference type="Proteomes" id="UP000198670"/>
    </source>
</evidence>
<organism evidence="1 2">
    <name type="scientific">Parapedobacter indicus</name>
    <dbReference type="NCBI Taxonomy" id="1477437"/>
    <lineage>
        <taxon>Bacteria</taxon>
        <taxon>Pseudomonadati</taxon>
        <taxon>Bacteroidota</taxon>
        <taxon>Sphingobacteriia</taxon>
        <taxon>Sphingobacteriales</taxon>
        <taxon>Sphingobacteriaceae</taxon>
        <taxon>Parapedobacter</taxon>
    </lineage>
</organism>
<dbReference type="RefSeq" id="WP_090631129.1">
    <property type="nucleotide sequence ID" value="NZ_FOQO01000013.1"/>
</dbReference>
<accession>A0A1I3TQC3</accession>
<dbReference type="OrthoDB" id="9764953at2"/>
<sequence length="84" mass="9733">MKRYISFVLLLVATTSCKKGDLDIVEKFVREVKADKGDPPNSLPDFQIDVIDALLKHTKDDQIVSRYPRPPHSSVKPIRWWDRV</sequence>
<protein>
    <submittedName>
        <fullName evidence="1">Uncharacterized protein</fullName>
    </submittedName>
</protein>
<name>A0A1I3TQC3_9SPHI</name>
<dbReference type="EMBL" id="FOQO01000013">
    <property type="protein sequence ID" value="SFJ73434.1"/>
    <property type="molecule type" value="Genomic_DNA"/>
</dbReference>
<dbReference type="Proteomes" id="UP000198670">
    <property type="component" value="Unassembled WGS sequence"/>
</dbReference>
<gene>
    <name evidence="1" type="ORF">SAMN05444682_11352</name>
</gene>
<proteinExistence type="predicted"/>
<keyword evidence="2" id="KW-1185">Reference proteome</keyword>
<dbReference type="PROSITE" id="PS51257">
    <property type="entry name" value="PROKAR_LIPOPROTEIN"/>
    <property type="match status" value="1"/>
</dbReference>